<protein>
    <submittedName>
        <fullName evidence="1">Uncharacterized protein</fullName>
    </submittedName>
</protein>
<name>A0ABQ7A4C4_BRACR</name>
<gene>
    <name evidence="1" type="ORF">DY000_02057376</name>
</gene>
<keyword evidence="2" id="KW-1185">Reference proteome</keyword>
<organism evidence="1 2">
    <name type="scientific">Brassica cretica</name>
    <name type="common">Mustard</name>
    <dbReference type="NCBI Taxonomy" id="69181"/>
    <lineage>
        <taxon>Eukaryota</taxon>
        <taxon>Viridiplantae</taxon>
        <taxon>Streptophyta</taxon>
        <taxon>Embryophyta</taxon>
        <taxon>Tracheophyta</taxon>
        <taxon>Spermatophyta</taxon>
        <taxon>Magnoliopsida</taxon>
        <taxon>eudicotyledons</taxon>
        <taxon>Gunneridae</taxon>
        <taxon>Pentapetalae</taxon>
        <taxon>rosids</taxon>
        <taxon>malvids</taxon>
        <taxon>Brassicales</taxon>
        <taxon>Brassicaceae</taxon>
        <taxon>Brassiceae</taxon>
        <taxon>Brassica</taxon>
    </lineage>
</organism>
<comment type="caution">
    <text evidence="1">The sequence shown here is derived from an EMBL/GenBank/DDBJ whole genome shotgun (WGS) entry which is preliminary data.</text>
</comment>
<evidence type="ECO:0000313" key="2">
    <source>
        <dbReference type="Proteomes" id="UP000266723"/>
    </source>
</evidence>
<dbReference type="EMBL" id="QGKV02002055">
    <property type="protein sequence ID" value="KAF3492524.1"/>
    <property type="molecule type" value="Genomic_DNA"/>
</dbReference>
<sequence length="116" mass="13320">MKHVPGSQPAQWLKVFAKEMVAGWTSWGNNRSTSRIRDTSYKTSGVHQYVLAKRILGGNFMVGSEDSEETFGKHQKVLFVKRHGLKEQRSQHLESDEKPDKTTFRLLSHMLQSSLF</sequence>
<proteinExistence type="predicted"/>
<reference evidence="1 2" key="1">
    <citation type="journal article" date="2020" name="BMC Genomics">
        <title>Intraspecific diversification of the crop wild relative Brassica cretica Lam. using demographic model selection.</title>
        <authorList>
            <person name="Kioukis A."/>
            <person name="Michalopoulou V.A."/>
            <person name="Briers L."/>
            <person name="Pirintsos S."/>
            <person name="Studholme D.J."/>
            <person name="Pavlidis P."/>
            <person name="Sarris P.F."/>
        </authorList>
    </citation>
    <scope>NUCLEOTIDE SEQUENCE [LARGE SCALE GENOMIC DNA]</scope>
    <source>
        <strain evidence="2">cv. PFS-1207/04</strain>
    </source>
</reference>
<dbReference type="Proteomes" id="UP000266723">
    <property type="component" value="Unassembled WGS sequence"/>
</dbReference>
<accession>A0ABQ7A4C4</accession>
<evidence type="ECO:0000313" key="1">
    <source>
        <dbReference type="EMBL" id="KAF3492524.1"/>
    </source>
</evidence>